<organism evidence="1">
    <name type="scientific">Rhizophora mucronata</name>
    <name type="common">Asiatic mangrove</name>
    <dbReference type="NCBI Taxonomy" id="61149"/>
    <lineage>
        <taxon>Eukaryota</taxon>
        <taxon>Viridiplantae</taxon>
        <taxon>Streptophyta</taxon>
        <taxon>Embryophyta</taxon>
        <taxon>Tracheophyta</taxon>
        <taxon>Spermatophyta</taxon>
        <taxon>Magnoliopsida</taxon>
        <taxon>eudicotyledons</taxon>
        <taxon>Gunneridae</taxon>
        <taxon>Pentapetalae</taxon>
        <taxon>rosids</taxon>
        <taxon>fabids</taxon>
        <taxon>Malpighiales</taxon>
        <taxon>Rhizophoraceae</taxon>
        <taxon>Rhizophora</taxon>
    </lineage>
</organism>
<evidence type="ECO:0000313" key="1">
    <source>
        <dbReference type="EMBL" id="MBX04600.1"/>
    </source>
</evidence>
<name>A0A2P2KFW9_RHIMU</name>
<dbReference type="EMBL" id="GGEC01024116">
    <property type="protein sequence ID" value="MBX04600.1"/>
    <property type="molecule type" value="Transcribed_RNA"/>
</dbReference>
<dbReference type="AlphaFoldDB" id="A0A2P2KFW9"/>
<accession>A0A2P2KFW9</accession>
<reference evidence="1" key="1">
    <citation type="submission" date="2018-02" db="EMBL/GenBank/DDBJ databases">
        <title>Rhizophora mucronata_Transcriptome.</title>
        <authorList>
            <person name="Meera S.P."/>
            <person name="Sreeshan A."/>
            <person name="Augustine A."/>
        </authorList>
    </citation>
    <scope>NUCLEOTIDE SEQUENCE</scope>
    <source>
        <tissue evidence="1">Leaf</tissue>
    </source>
</reference>
<protein>
    <submittedName>
        <fullName evidence="1">Uncharacterized protein</fullName>
    </submittedName>
</protein>
<proteinExistence type="predicted"/>
<sequence length="84" mass="9081">MGAAEVPSPVRIHVGHTVVDKIWVMEVLMVAMEWEGCTPQAMVVITCLEAVMLGAALTHQCTQIVAWAAVATWAVVVQDHTIDI</sequence>